<evidence type="ECO:0000259" key="5">
    <source>
        <dbReference type="PROSITE" id="PS50887"/>
    </source>
</evidence>
<organism evidence="6 7">
    <name type="scientific">Methylogaea oryzae</name>
    <dbReference type="NCBI Taxonomy" id="1295382"/>
    <lineage>
        <taxon>Bacteria</taxon>
        <taxon>Pseudomonadati</taxon>
        <taxon>Pseudomonadota</taxon>
        <taxon>Gammaproteobacteria</taxon>
        <taxon>Methylococcales</taxon>
        <taxon>Methylococcaceae</taxon>
        <taxon>Methylogaea</taxon>
    </lineage>
</organism>
<evidence type="ECO:0000256" key="1">
    <source>
        <dbReference type="ARBA" id="ARBA00001946"/>
    </source>
</evidence>
<dbReference type="GO" id="GO:0003824">
    <property type="term" value="F:catalytic activity"/>
    <property type="evidence" value="ECO:0007669"/>
    <property type="project" value="UniProtKB-ARBA"/>
</dbReference>
<dbReference type="PANTHER" id="PTHR44757">
    <property type="entry name" value="DIGUANYLATE CYCLASE DGCP"/>
    <property type="match status" value="1"/>
</dbReference>
<protein>
    <recommendedName>
        <fullName evidence="8">GGDEF domain-containing response regulator</fullName>
    </recommendedName>
</protein>
<gene>
    <name evidence="6" type="ORF">MoryE10_21200</name>
</gene>
<evidence type="ECO:0000259" key="3">
    <source>
        <dbReference type="PROSITE" id="PS50110"/>
    </source>
</evidence>
<feature type="domain" description="GGDEF" evidence="5">
    <location>
        <begin position="168"/>
        <end position="303"/>
    </location>
</feature>
<dbReference type="Pfam" id="PF00072">
    <property type="entry name" value="Response_reg"/>
    <property type="match status" value="1"/>
</dbReference>
<dbReference type="GO" id="GO:0000160">
    <property type="term" value="P:phosphorelay signal transduction system"/>
    <property type="evidence" value="ECO:0007669"/>
    <property type="project" value="InterPro"/>
</dbReference>
<keyword evidence="2" id="KW-0597">Phosphoprotein</keyword>
<evidence type="ECO:0000256" key="2">
    <source>
        <dbReference type="PROSITE-ProRule" id="PRU00169"/>
    </source>
</evidence>
<dbReference type="Proteomes" id="UP000824988">
    <property type="component" value="Chromosome"/>
</dbReference>
<dbReference type="PANTHER" id="PTHR44757:SF2">
    <property type="entry name" value="BIOFILM ARCHITECTURE MAINTENANCE PROTEIN MBAA"/>
    <property type="match status" value="1"/>
</dbReference>
<dbReference type="EMBL" id="AP019782">
    <property type="protein sequence ID" value="BBL71514.1"/>
    <property type="molecule type" value="Genomic_DNA"/>
</dbReference>
<dbReference type="SMART" id="SM00448">
    <property type="entry name" value="REC"/>
    <property type="match status" value="1"/>
</dbReference>
<accession>A0A8D4VQJ9</accession>
<evidence type="ECO:0008006" key="8">
    <source>
        <dbReference type="Google" id="ProtNLM"/>
    </source>
</evidence>
<proteinExistence type="predicted"/>
<dbReference type="SMART" id="SM00267">
    <property type="entry name" value="GGDEF"/>
    <property type="match status" value="1"/>
</dbReference>
<comment type="cofactor">
    <cofactor evidence="1">
        <name>Mg(2+)</name>
        <dbReference type="ChEBI" id="CHEBI:18420"/>
    </cofactor>
</comment>
<evidence type="ECO:0000313" key="6">
    <source>
        <dbReference type="EMBL" id="BBL71514.1"/>
    </source>
</evidence>
<dbReference type="PROSITE" id="PS50883">
    <property type="entry name" value="EAL"/>
    <property type="match status" value="1"/>
</dbReference>
<dbReference type="KEGG" id="moz:MoryE10_21200"/>
<dbReference type="InterPro" id="IPR001633">
    <property type="entry name" value="EAL_dom"/>
</dbReference>
<evidence type="ECO:0000313" key="7">
    <source>
        <dbReference type="Proteomes" id="UP000824988"/>
    </source>
</evidence>
<dbReference type="InterPro" id="IPR001789">
    <property type="entry name" value="Sig_transdc_resp-reg_receiver"/>
</dbReference>
<dbReference type="CDD" id="cd00156">
    <property type="entry name" value="REC"/>
    <property type="match status" value="1"/>
</dbReference>
<name>A0A8D4VQJ9_9GAMM</name>
<evidence type="ECO:0000259" key="4">
    <source>
        <dbReference type="PROSITE" id="PS50883"/>
    </source>
</evidence>
<dbReference type="CDD" id="cd01949">
    <property type="entry name" value="GGDEF"/>
    <property type="match status" value="1"/>
</dbReference>
<dbReference type="InterPro" id="IPR000160">
    <property type="entry name" value="GGDEF_dom"/>
</dbReference>
<dbReference type="PROSITE" id="PS50110">
    <property type="entry name" value="RESPONSE_REGULATORY"/>
    <property type="match status" value="1"/>
</dbReference>
<reference evidence="6" key="1">
    <citation type="submission" date="2019-06" db="EMBL/GenBank/DDBJ databases">
        <title>Complete genome sequence of Methylogaea oryzae strain JCM16910.</title>
        <authorList>
            <person name="Asakawa S."/>
        </authorList>
    </citation>
    <scope>NUCLEOTIDE SEQUENCE</scope>
    <source>
        <strain evidence="6">E10</strain>
    </source>
</reference>
<dbReference type="InterPro" id="IPR052155">
    <property type="entry name" value="Biofilm_reg_signaling"/>
</dbReference>
<dbReference type="RefSeq" id="WP_221047015.1">
    <property type="nucleotide sequence ID" value="NZ_AP019782.1"/>
</dbReference>
<feature type="modified residue" description="4-aspartylphosphate" evidence="2">
    <location>
        <position position="59"/>
    </location>
</feature>
<sequence length="574" mass="62850">MQDAPAKLLLVEDNPGDARLVEELLVDDKQCHFQLVRANSLGSAHDQLERHDVAAILLDLKLPDGEGLNTLTRIHTMAPGIPIVVLSSEEDEGLAIRSVQLGAQDFLVKGSINGLLLRRSLSYAIERKRMAEQLHHLAHHDALTGLANRKLFYDRLQRSINAARRSGKRAVLMFLDLTGFKAINDSLGHQVGDLLLQGVSQRLTDCVRASDCVARLGGDEFTVLLDDVSGPEDILPIAQKILGALSEPFTLESAHLVTHASLGVALFPDDSDDAASLVRAADAAMYQAKAAAPNDSCFRFFSKELAAKTQGYADYARRLGEAFEQGEFVLHYQPEVDIRSGTVIGMEALLRWQHPQEGLLMPARFMDALEETGLIVPVGAWILRSACEQNTAWQKMGLPPLAVSVNISPRQFRQRDFVDSVAAALERTAMRGSLLELEFTEDLLRENEEHSVRTLDSLNRLGVKLTLDNFGSGVVSFKSLMKFPIHAIKIDRSLIQDASHNASGAAIAKAAIEVAHIFHIKGLAEGVETSAHLDTVKRIACDDAQGYLYSPPLPPSAFAELIQGNRPLHENSLQ</sequence>
<dbReference type="FunFam" id="3.30.70.270:FF:000001">
    <property type="entry name" value="Diguanylate cyclase domain protein"/>
    <property type="match status" value="1"/>
</dbReference>
<feature type="domain" description="EAL" evidence="4">
    <location>
        <begin position="312"/>
        <end position="566"/>
    </location>
</feature>
<keyword evidence="7" id="KW-1185">Reference proteome</keyword>
<dbReference type="NCBIfam" id="TIGR00254">
    <property type="entry name" value="GGDEF"/>
    <property type="match status" value="1"/>
</dbReference>
<dbReference type="Pfam" id="PF00990">
    <property type="entry name" value="GGDEF"/>
    <property type="match status" value="1"/>
</dbReference>
<dbReference type="PROSITE" id="PS50887">
    <property type="entry name" value="GGDEF"/>
    <property type="match status" value="1"/>
</dbReference>
<dbReference type="AlphaFoldDB" id="A0A8D4VQJ9"/>
<dbReference type="Pfam" id="PF00563">
    <property type="entry name" value="EAL"/>
    <property type="match status" value="1"/>
</dbReference>
<dbReference type="CDD" id="cd01948">
    <property type="entry name" value="EAL"/>
    <property type="match status" value="1"/>
</dbReference>
<feature type="domain" description="Response regulatory" evidence="3">
    <location>
        <begin position="7"/>
        <end position="124"/>
    </location>
</feature>
<dbReference type="SMART" id="SM00052">
    <property type="entry name" value="EAL"/>
    <property type="match status" value="1"/>
</dbReference>